<evidence type="ECO:0000313" key="5">
    <source>
        <dbReference type="Proteomes" id="UP000297299"/>
    </source>
</evidence>
<dbReference type="SUPFAM" id="SSF51735">
    <property type="entry name" value="NAD(P)-binding Rossmann-fold domains"/>
    <property type="match status" value="1"/>
</dbReference>
<evidence type="ECO:0000313" key="4">
    <source>
        <dbReference type="EMBL" id="TEY43690.1"/>
    </source>
</evidence>
<name>A0A4Y8CUH9_9HELO</name>
<keyword evidence="5" id="KW-1185">Reference proteome</keyword>
<dbReference type="AlphaFoldDB" id="A0A4Y8CUH9"/>
<dbReference type="OrthoDB" id="9876299at2759"/>
<evidence type="ECO:0000256" key="3">
    <source>
        <dbReference type="ARBA" id="ARBA00023002"/>
    </source>
</evidence>
<gene>
    <name evidence="4" type="ORF">BOTCAL_0363g00110</name>
</gene>
<accession>A0A4Y8CUH9</accession>
<dbReference type="GO" id="GO:0016491">
    <property type="term" value="F:oxidoreductase activity"/>
    <property type="evidence" value="ECO:0007669"/>
    <property type="project" value="UniProtKB-KW"/>
</dbReference>
<comment type="caution">
    <text evidence="4">The sequence shown here is derived from an EMBL/GenBank/DDBJ whole genome shotgun (WGS) entry which is preliminary data.</text>
</comment>
<reference evidence="4 5" key="1">
    <citation type="submission" date="2017-11" db="EMBL/GenBank/DDBJ databases">
        <title>Comparative genomics of Botrytis spp.</title>
        <authorList>
            <person name="Valero-Jimenez C.A."/>
            <person name="Tapia P."/>
            <person name="Veloso J."/>
            <person name="Silva-Moreno E."/>
            <person name="Staats M."/>
            <person name="Valdes J.H."/>
            <person name="Van Kan J.A.L."/>
        </authorList>
    </citation>
    <scope>NUCLEOTIDE SEQUENCE [LARGE SCALE GENOMIC DNA]</scope>
    <source>
        <strain evidence="4 5">MUCL2830</strain>
    </source>
</reference>
<proteinExistence type="inferred from homology"/>
<evidence type="ECO:0000256" key="2">
    <source>
        <dbReference type="ARBA" id="ARBA00022857"/>
    </source>
</evidence>
<comment type="similarity">
    <text evidence="1">Belongs to the short-chain dehydrogenases/reductases (SDR) family.</text>
</comment>
<dbReference type="GO" id="GO:0005737">
    <property type="term" value="C:cytoplasm"/>
    <property type="evidence" value="ECO:0007669"/>
    <property type="project" value="TreeGrafter"/>
</dbReference>
<dbReference type="Proteomes" id="UP000297299">
    <property type="component" value="Unassembled WGS sequence"/>
</dbReference>
<dbReference type="InterPro" id="IPR036291">
    <property type="entry name" value="NAD(P)-bd_dom_sf"/>
</dbReference>
<dbReference type="InterPro" id="IPR051468">
    <property type="entry name" value="Fungal_SecMetab_SDRs"/>
</dbReference>
<protein>
    <recommendedName>
        <fullName evidence="6">Ketoreductase (KR) domain-containing protein</fullName>
    </recommendedName>
</protein>
<sequence>MVDDRYLRTFLITRLGGGLLEALIQRPKTTVIAGVRDFSSATSKSLSDLPLATGTRIIPLLVSSTDELSPHQAVEKLQNTHGMKYIDVVIANTGISQYYGEASETPLSEVREHFEVNTIGVLTLYQATLPLSVD</sequence>
<dbReference type="InterPro" id="IPR002347">
    <property type="entry name" value="SDR_fam"/>
</dbReference>
<evidence type="ECO:0008006" key="6">
    <source>
        <dbReference type="Google" id="ProtNLM"/>
    </source>
</evidence>
<dbReference type="PANTHER" id="PTHR43544">
    <property type="entry name" value="SHORT-CHAIN DEHYDROGENASE/REDUCTASE"/>
    <property type="match status" value="1"/>
</dbReference>
<dbReference type="Gene3D" id="3.40.50.720">
    <property type="entry name" value="NAD(P)-binding Rossmann-like Domain"/>
    <property type="match status" value="1"/>
</dbReference>
<keyword evidence="3" id="KW-0560">Oxidoreductase</keyword>
<dbReference type="EMBL" id="PHWZ01000362">
    <property type="protein sequence ID" value="TEY43690.1"/>
    <property type="molecule type" value="Genomic_DNA"/>
</dbReference>
<dbReference type="PANTHER" id="PTHR43544:SF7">
    <property type="entry name" value="NADB-LER2"/>
    <property type="match status" value="1"/>
</dbReference>
<dbReference type="Pfam" id="PF00106">
    <property type="entry name" value="adh_short"/>
    <property type="match status" value="1"/>
</dbReference>
<keyword evidence="2" id="KW-0521">NADP</keyword>
<organism evidence="4 5">
    <name type="scientific">Botryotinia calthae</name>
    <dbReference type="NCBI Taxonomy" id="38488"/>
    <lineage>
        <taxon>Eukaryota</taxon>
        <taxon>Fungi</taxon>
        <taxon>Dikarya</taxon>
        <taxon>Ascomycota</taxon>
        <taxon>Pezizomycotina</taxon>
        <taxon>Leotiomycetes</taxon>
        <taxon>Helotiales</taxon>
        <taxon>Sclerotiniaceae</taxon>
        <taxon>Botryotinia</taxon>
    </lineage>
</organism>
<evidence type="ECO:0000256" key="1">
    <source>
        <dbReference type="ARBA" id="ARBA00006484"/>
    </source>
</evidence>